<evidence type="ECO:0000256" key="1">
    <source>
        <dbReference type="RuleBase" id="RU000487"/>
    </source>
</evidence>
<keyword evidence="4" id="KW-1185">Reference proteome</keyword>
<dbReference type="AlphaFoldDB" id="A0A8S1IVM2"/>
<feature type="chain" id="PRO_5035775710" description="Actin-related protein 3" evidence="2">
    <location>
        <begin position="20"/>
        <end position="286"/>
    </location>
</feature>
<comment type="caution">
    <text evidence="3">The sequence shown here is derived from an EMBL/GenBank/DDBJ whole genome shotgun (WGS) entry which is preliminary data.</text>
</comment>
<dbReference type="InterPro" id="IPR043129">
    <property type="entry name" value="ATPase_NBD"/>
</dbReference>
<dbReference type="Pfam" id="PF00022">
    <property type="entry name" value="Actin"/>
    <property type="match status" value="1"/>
</dbReference>
<reference evidence="3" key="1">
    <citation type="submission" date="2020-12" db="EMBL/GenBank/DDBJ databases">
        <authorList>
            <person name="Iha C."/>
        </authorList>
    </citation>
    <scope>NUCLEOTIDE SEQUENCE</scope>
</reference>
<organism evidence="3 4">
    <name type="scientific">Ostreobium quekettii</name>
    <dbReference type="NCBI Taxonomy" id="121088"/>
    <lineage>
        <taxon>Eukaryota</taxon>
        <taxon>Viridiplantae</taxon>
        <taxon>Chlorophyta</taxon>
        <taxon>core chlorophytes</taxon>
        <taxon>Ulvophyceae</taxon>
        <taxon>TCBD clade</taxon>
        <taxon>Bryopsidales</taxon>
        <taxon>Ostreobineae</taxon>
        <taxon>Ostreobiaceae</taxon>
        <taxon>Ostreobium</taxon>
    </lineage>
</organism>
<dbReference type="Gene3D" id="3.30.420.40">
    <property type="match status" value="2"/>
</dbReference>
<sequence>MFETFNVSGLFIGVQAVLALYASLMAADATSEARINPAGGLTGTVVDVGDGVTHVIPIVDSYVIASSIKSIPIAGRDVSAFVQQLIRDRGESVPADMALEVAKAAKEKYCYVCPDVSKEFVRFDADRARAVKQYKGINNRTGQEFMCDIGPERFLGPEIFFTPEMYNSNHSRSLPCVVDDVIQLCPIDTKRALYRNIVLSGGSTMFKGFGRRLGRDLRARVNSRLADNVQPVDVHVLSHPFQRYAVWLGGSLLATRDEFRLACKSREDYQEHGPSICRTNYVFRDV</sequence>
<dbReference type="SMART" id="SM00268">
    <property type="entry name" value="ACTIN"/>
    <property type="match status" value="1"/>
</dbReference>
<dbReference type="Proteomes" id="UP000708148">
    <property type="component" value="Unassembled WGS sequence"/>
</dbReference>
<evidence type="ECO:0000313" key="3">
    <source>
        <dbReference type="EMBL" id="CAD7697901.1"/>
    </source>
</evidence>
<dbReference type="OrthoDB" id="421448at2759"/>
<dbReference type="SUPFAM" id="SSF53067">
    <property type="entry name" value="Actin-like ATPase domain"/>
    <property type="match status" value="1"/>
</dbReference>
<comment type="similarity">
    <text evidence="1">Belongs to the actin family.</text>
</comment>
<dbReference type="InterPro" id="IPR004000">
    <property type="entry name" value="Actin"/>
</dbReference>
<proteinExistence type="inferred from homology"/>
<dbReference type="EMBL" id="CAJHUC010000727">
    <property type="protein sequence ID" value="CAD7697901.1"/>
    <property type="molecule type" value="Genomic_DNA"/>
</dbReference>
<accession>A0A8S1IVM2</accession>
<dbReference type="Gene3D" id="3.90.640.10">
    <property type="entry name" value="Actin, Chain A, domain 4"/>
    <property type="match status" value="1"/>
</dbReference>
<feature type="signal peptide" evidence="2">
    <location>
        <begin position="1"/>
        <end position="19"/>
    </location>
</feature>
<evidence type="ECO:0000313" key="4">
    <source>
        <dbReference type="Proteomes" id="UP000708148"/>
    </source>
</evidence>
<evidence type="ECO:0008006" key="5">
    <source>
        <dbReference type="Google" id="ProtNLM"/>
    </source>
</evidence>
<name>A0A8S1IVM2_9CHLO</name>
<protein>
    <recommendedName>
        <fullName evidence="5">Actin-related protein 3</fullName>
    </recommendedName>
</protein>
<evidence type="ECO:0000256" key="2">
    <source>
        <dbReference type="SAM" id="SignalP"/>
    </source>
</evidence>
<keyword evidence="2" id="KW-0732">Signal</keyword>
<gene>
    <name evidence="3" type="ORF">OSTQU699_LOCUS3262</name>
</gene>
<dbReference type="PANTHER" id="PTHR11937">
    <property type="entry name" value="ACTIN"/>
    <property type="match status" value="1"/>
</dbReference>